<keyword evidence="6" id="KW-1185">Reference proteome</keyword>
<dbReference type="PANTHER" id="PTHR43212">
    <property type="entry name" value="QUERCETIN 2,3-DIOXYGENASE"/>
    <property type="match status" value="1"/>
</dbReference>
<comment type="similarity">
    <text evidence="1 2">Belongs to the pirin family.</text>
</comment>
<accession>A0A1J4JRA5</accession>
<evidence type="ECO:0000313" key="6">
    <source>
        <dbReference type="Proteomes" id="UP000179807"/>
    </source>
</evidence>
<dbReference type="GeneID" id="94843909"/>
<sequence>MIVKSFDPASQRGTSKYKNDMKGNNFGDYNYTINNGKNNKHNMEGRRSFYTFSYDNYWNPDKTGFGDILALNEHIVSPGSGFDMHYTANVDILLFPLNGELSYTDNLGNQTKIINGQFMILSTGRGLIHREMNDSRTEELKFLQINFEPKILNSEPSFHYFSLNSLIKRNQISTMVSPDSNICSKMNQNVYVSMCKYDKWNLIKYQKRSPANGVYVFVLEGKVQIFDDVLNAHDGYSIQGGENLSLYSLADSKALIIETPMY</sequence>
<dbReference type="InterPro" id="IPR003829">
    <property type="entry name" value="Pirin_N_dom"/>
</dbReference>
<dbReference type="InterPro" id="IPR014710">
    <property type="entry name" value="RmlC-like_jellyroll"/>
</dbReference>
<dbReference type="Gene3D" id="2.60.120.10">
    <property type="entry name" value="Jelly Rolls"/>
    <property type="match status" value="2"/>
</dbReference>
<dbReference type="EMBL" id="MLAK01000986">
    <property type="protein sequence ID" value="OHS99796.1"/>
    <property type="molecule type" value="Genomic_DNA"/>
</dbReference>
<dbReference type="InterPro" id="IPR012093">
    <property type="entry name" value="Pirin"/>
</dbReference>
<evidence type="ECO:0000313" key="5">
    <source>
        <dbReference type="EMBL" id="OHS99796.1"/>
    </source>
</evidence>
<dbReference type="SUPFAM" id="SSF51182">
    <property type="entry name" value="RmlC-like cupins"/>
    <property type="match status" value="1"/>
</dbReference>
<dbReference type="VEuPathDB" id="TrichDB:TRFO_33658"/>
<dbReference type="AlphaFoldDB" id="A0A1J4JRA5"/>
<dbReference type="Pfam" id="PF17954">
    <property type="entry name" value="Pirin_C_2"/>
    <property type="match status" value="1"/>
</dbReference>
<reference evidence="5" key="1">
    <citation type="submission" date="2016-10" db="EMBL/GenBank/DDBJ databases">
        <authorList>
            <person name="Benchimol M."/>
            <person name="Almeida L.G."/>
            <person name="Vasconcelos A.T."/>
            <person name="Perreira-Neves A."/>
            <person name="Rosa I.A."/>
            <person name="Tasca T."/>
            <person name="Bogo M.R."/>
            <person name="de Souza W."/>
        </authorList>
    </citation>
    <scope>NUCLEOTIDE SEQUENCE [LARGE SCALE GENOMIC DNA]</scope>
    <source>
        <strain evidence="5">K</strain>
    </source>
</reference>
<name>A0A1J4JRA5_9EUKA</name>
<gene>
    <name evidence="5" type="primary">yhhW</name>
    <name evidence="5" type="ORF">TRFO_33658</name>
</gene>
<evidence type="ECO:0000256" key="2">
    <source>
        <dbReference type="RuleBase" id="RU003457"/>
    </source>
</evidence>
<proteinExistence type="inferred from homology"/>
<dbReference type="InterPro" id="IPR041602">
    <property type="entry name" value="Quercetinase_C"/>
</dbReference>
<comment type="caution">
    <text evidence="5">The sequence shown here is derived from an EMBL/GenBank/DDBJ whole genome shotgun (WGS) entry which is preliminary data.</text>
</comment>
<evidence type="ECO:0000256" key="1">
    <source>
        <dbReference type="ARBA" id="ARBA00008416"/>
    </source>
</evidence>
<dbReference type="PANTHER" id="PTHR43212:SF3">
    <property type="entry name" value="QUERCETIN 2,3-DIOXYGENASE"/>
    <property type="match status" value="1"/>
</dbReference>
<protein>
    <submittedName>
        <fullName evidence="5">Quercetin 2,3-dioxygenase</fullName>
    </submittedName>
</protein>
<dbReference type="Pfam" id="PF02678">
    <property type="entry name" value="Pirin"/>
    <property type="match status" value="1"/>
</dbReference>
<organism evidence="5 6">
    <name type="scientific">Tritrichomonas foetus</name>
    <dbReference type="NCBI Taxonomy" id="1144522"/>
    <lineage>
        <taxon>Eukaryota</taxon>
        <taxon>Metamonada</taxon>
        <taxon>Parabasalia</taxon>
        <taxon>Tritrichomonadida</taxon>
        <taxon>Tritrichomonadidae</taxon>
        <taxon>Tritrichomonas</taxon>
    </lineage>
</organism>
<feature type="domain" description="Pirin N-terminal" evidence="3">
    <location>
        <begin position="43"/>
        <end position="145"/>
    </location>
</feature>
<dbReference type="RefSeq" id="XP_068352933.1">
    <property type="nucleotide sequence ID" value="XM_068509205.1"/>
</dbReference>
<evidence type="ECO:0000259" key="3">
    <source>
        <dbReference type="Pfam" id="PF02678"/>
    </source>
</evidence>
<dbReference type="InterPro" id="IPR011051">
    <property type="entry name" value="RmlC_Cupin_sf"/>
</dbReference>
<dbReference type="OrthoDB" id="10261807at2759"/>
<dbReference type="GO" id="GO:0051213">
    <property type="term" value="F:dioxygenase activity"/>
    <property type="evidence" value="ECO:0007669"/>
    <property type="project" value="UniProtKB-KW"/>
</dbReference>
<evidence type="ECO:0000259" key="4">
    <source>
        <dbReference type="Pfam" id="PF17954"/>
    </source>
</evidence>
<dbReference type="Proteomes" id="UP000179807">
    <property type="component" value="Unassembled WGS sequence"/>
</dbReference>
<feature type="domain" description="Quercetin 2,3-dioxygenase C-terminal cupin" evidence="4">
    <location>
        <begin position="175"/>
        <end position="258"/>
    </location>
</feature>